<dbReference type="Proteomes" id="UP000027238">
    <property type="component" value="Unassembled WGS sequence"/>
</dbReference>
<dbReference type="HOGENOM" id="CLU_2305920_0_0_1"/>
<protein>
    <submittedName>
        <fullName evidence="1">Uncharacterized protein</fullName>
    </submittedName>
</protein>
<comment type="caution">
    <text evidence="1">The sequence shown here is derived from an EMBL/GenBank/DDBJ whole genome shotgun (WGS) entry which is preliminary data.</text>
</comment>
<proteinExistence type="predicted"/>
<organism evidence="1 2">
    <name type="scientific">Colletotrichum sublineola</name>
    <name type="common">Sorghum anthracnose fungus</name>
    <dbReference type="NCBI Taxonomy" id="1173701"/>
    <lineage>
        <taxon>Eukaryota</taxon>
        <taxon>Fungi</taxon>
        <taxon>Dikarya</taxon>
        <taxon>Ascomycota</taxon>
        <taxon>Pezizomycotina</taxon>
        <taxon>Sordariomycetes</taxon>
        <taxon>Hypocreomycetidae</taxon>
        <taxon>Glomerellales</taxon>
        <taxon>Glomerellaceae</taxon>
        <taxon>Colletotrichum</taxon>
        <taxon>Colletotrichum graminicola species complex</taxon>
    </lineage>
</organism>
<accession>A0A066X0E8</accession>
<evidence type="ECO:0000313" key="1">
    <source>
        <dbReference type="EMBL" id="KDN62442.1"/>
    </source>
</evidence>
<keyword evidence="2" id="KW-1185">Reference proteome</keyword>
<dbReference type="AlphaFoldDB" id="A0A066X0E8"/>
<reference evidence="2" key="1">
    <citation type="journal article" date="2014" name="Genome Announc.">
        <title>Draft genome sequence of Colletotrichum sublineola, a destructive pathogen of cultivated sorghum.</title>
        <authorList>
            <person name="Baroncelli R."/>
            <person name="Sanz-Martin J.M."/>
            <person name="Rech G.E."/>
            <person name="Sukno S.A."/>
            <person name="Thon M.R."/>
        </authorList>
    </citation>
    <scope>NUCLEOTIDE SEQUENCE [LARGE SCALE GENOMIC DNA]</scope>
    <source>
        <strain evidence="2">TX430BB</strain>
    </source>
</reference>
<gene>
    <name evidence="1" type="ORF">CSUB01_04909</name>
</gene>
<dbReference type="EMBL" id="JMSE01001326">
    <property type="protein sequence ID" value="KDN62442.1"/>
    <property type="molecule type" value="Genomic_DNA"/>
</dbReference>
<evidence type="ECO:0000313" key="2">
    <source>
        <dbReference type="Proteomes" id="UP000027238"/>
    </source>
</evidence>
<sequence>MDEMAVKAATSQMELVSLKTSRDDSQRDYLPQHPLRRHLIRDLVSPHRPPLSLAVEMPYLARVGGPKQLVVEAAAARGAVDILKEAGIKILEAADPRPVV</sequence>
<name>A0A066X0E8_COLSU</name>